<evidence type="ECO:0000256" key="2">
    <source>
        <dbReference type="ARBA" id="ARBA00022448"/>
    </source>
</evidence>
<dbReference type="EMBL" id="MRCB01000001">
    <property type="protein sequence ID" value="OKH26783.1"/>
    <property type="molecule type" value="Genomic_DNA"/>
</dbReference>
<dbReference type="InterPro" id="IPR050683">
    <property type="entry name" value="Bact_Polysacc_Export_ATP-bd"/>
</dbReference>
<sequence>MSEIAITLKNVSKCYKRYARPVDRLKEILLPGKSRADEFWALRDINLEIHKGQTVGIVGRNGSGKSTLLQIIAGTLTPTTGEVNVCGRVSALLELGSGFNPEFTGRQNVFFNGRLLGLSQKEIEDKFDEIAGFADIGDFIDEPVKTYSSGMFVRLAFAVAINVNPEILIVDEALAVGDGVFIHRCMASIKAFQDSGGTILFVSHEMGTVSRLCSQAIWINDGNIVEIGEPDDISRHYQAWMYEQINDYQKKHNEVGNRLVEPIETRDPLENLENIKDRTSQKLKVNPFNEKAYREYHNIERFGTGRAEIISFEVLDNSNKKVGFVYPKDRIKLVVKVLTYDRIQKPIVGIMLYDRLRTAITGFNTYQYQHHLYSLLPEQLLTVEFSLEWPEIQGGNYVLEPAIADGSQENHEMLDWLQFPLNIISGATDLTFGVFRLSSVNISHQITVSQSPTENYLETTRAETRKV</sequence>
<keyword evidence="4 6" id="KW-0067">ATP-binding</keyword>
<dbReference type="GO" id="GO:0016020">
    <property type="term" value="C:membrane"/>
    <property type="evidence" value="ECO:0007669"/>
    <property type="project" value="InterPro"/>
</dbReference>
<feature type="domain" description="ABC transporter" evidence="5">
    <location>
        <begin position="23"/>
        <end position="246"/>
    </location>
</feature>
<gene>
    <name evidence="6" type="ORF">NIES593_01700</name>
</gene>
<dbReference type="Gene3D" id="2.70.50.60">
    <property type="entry name" value="abc- transporter (atp binding component) like domain"/>
    <property type="match status" value="1"/>
</dbReference>
<dbReference type="RefSeq" id="WP_073597914.1">
    <property type="nucleotide sequence ID" value="NZ_MRCB01000001.1"/>
</dbReference>
<dbReference type="InterPro" id="IPR003593">
    <property type="entry name" value="AAA+_ATPase"/>
</dbReference>
<keyword evidence="3" id="KW-0547">Nucleotide-binding</keyword>
<evidence type="ECO:0000256" key="3">
    <source>
        <dbReference type="ARBA" id="ARBA00022741"/>
    </source>
</evidence>
<evidence type="ECO:0000256" key="1">
    <source>
        <dbReference type="ARBA" id="ARBA00005417"/>
    </source>
</evidence>
<accession>A0A1U7HT64</accession>
<dbReference type="PANTHER" id="PTHR46743:SF2">
    <property type="entry name" value="TEICHOIC ACIDS EXPORT ATP-BINDING PROTEIN TAGH"/>
    <property type="match status" value="1"/>
</dbReference>
<dbReference type="InterPro" id="IPR015860">
    <property type="entry name" value="ABC_transpr_TagH-like"/>
</dbReference>
<dbReference type="Pfam" id="PF00005">
    <property type="entry name" value="ABC_tran"/>
    <property type="match status" value="1"/>
</dbReference>
<dbReference type="Gene3D" id="3.40.50.300">
    <property type="entry name" value="P-loop containing nucleotide triphosphate hydrolases"/>
    <property type="match status" value="1"/>
</dbReference>
<dbReference type="InterPro" id="IPR003439">
    <property type="entry name" value="ABC_transporter-like_ATP-bd"/>
</dbReference>
<dbReference type="PROSITE" id="PS50893">
    <property type="entry name" value="ABC_TRANSPORTER_2"/>
    <property type="match status" value="1"/>
</dbReference>
<keyword evidence="7" id="KW-1185">Reference proteome</keyword>
<dbReference type="OrthoDB" id="9778870at2"/>
<dbReference type="InterPro" id="IPR027417">
    <property type="entry name" value="P-loop_NTPase"/>
</dbReference>
<dbReference type="PANTHER" id="PTHR46743">
    <property type="entry name" value="TEICHOIC ACIDS EXPORT ATP-BINDING PROTEIN TAGH"/>
    <property type="match status" value="1"/>
</dbReference>
<keyword evidence="2" id="KW-0813">Transport</keyword>
<organism evidence="6 7">
    <name type="scientific">Hydrococcus rivularis NIES-593</name>
    <dbReference type="NCBI Taxonomy" id="1921803"/>
    <lineage>
        <taxon>Bacteria</taxon>
        <taxon>Bacillati</taxon>
        <taxon>Cyanobacteriota</taxon>
        <taxon>Cyanophyceae</taxon>
        <taxon>Pleurocapsales</taxon>
        <taxon>Hydrococcaceae</taxon>
        <taxon>Hydrococcus</taxon>
    </lineage>
</organism>
<dbReference type="GO" id="GO:0140359">
    <property type="term" value="F:ABC-type transporter activity"/>
    <property type="evidence" value="ECO:0007669"/>
    <property type="project" value="InterPro"/>
</dbReference>
<dbReference type="AlphaFoldDB" id="A0A1U7HT64"/>
<evidence type="ECO:0000259" key="5">
    <source>
        <dbReference type="PROSITE" id="PS50893"/>
    </source>
</evidence>
<comment type="similarity">
    <text evidence="1">Belongs to the ABC transporter superfamily.</text>
</comment>
<dbReference type="STRING" id="1921803.NIES593_01700"/>
<protein>
    <submittedName>
        <fullName evidence="6">Phosphate/phosphonate ABC transporter ATP-binding protein</fullName>
    </submittedName>
</protein>
<dbReference type="CDD" id="cd10147">
    <property type="entry name" value="Wzt_C-like"/>
    <property type="match status" value="1"/>
</dbReference>
<dbReference type="SUPFAM" id="SSF52540">
    <property type="entry name" value="P-loop containing nucleoside triphosphate hydrolases"/>
    <property type="match status" value="1"/>
</dbReference>
<evidence type="ECO:0000313" key="6">
    <source>
        <dbReference type="EMBL" id="OKH26783.1"/>
    </source>
</evidence>
<dbReference type="CDD" id="cd03220">
    <property type="entry name" value="ABC_KpsT_Wzt"/>
    <property type="match status" value="1"/>
</dbReference>
<dbReference type="Pfam" id="PF14524">
    <property type="entry name" value="Wzt_C"/>
    <property type="match status" value="1"/>
</dbReference>
<proteinExistence type="inferred from homology"/>
<dbReference type="GO" id="GO:0016887">
    <property type="term" value="F:ATP hydrolysis activity"/>
    <property type="evidence" value="ECO:0007669"/>
    <property type="project" value="InterPro"/>
</dbReference>
<comment type="caution">
    <text evidence="6">The sequence shown here is derived from an EMBL/GenBank/DDBJ whole genome shotgun (WGS) entry which is preliminary data.</text>
</comment>
<dbReference type="Proteomes" id="UP000186868">
    <property type="component" value="Unassembled WGS sequence"/>
</dbReference>
<name>A0A1U7HT64_9CYAN</name>
<dbReference type="InterPro" id="IPR029439">
    <property type="entry name" value="Wzt_C"/>
</dbReference>
<dbReference type="SMART" id="SM00382">
    <property type="entry name" value="AAA"/>
    <property type="match status" value="1"/>
</dbReference>
<dbReference type="InterPro" id="IPR017871">
    <property type="entry name" value="ABC_transporter-like_CS"/>
</dbReference>
<evidence type="ECO:0000256" key="4">
    <source>
        <dbReference type="ARBA" id="ARBA00022840"/>
    </source>
</evidence>
<evidence type="ECO:0000313" key="7">
    <source>
        <dbReference type="Proteomes" id="UP000186868"/>
    </source>
</evidence>
<dbReference type="GO" id="GO:0005524">
    <property type="term" value="F:ATP binding"/>
    <property type="evidence" value="ECO:0007669"/>
    <property type="project" value="UniProtKB-KW"/>
</dbReference>
<reference evidence="6 7" key="1">
    <citation type="submission" date="2016-11" db="EMBL/GenBank/DDBJ databases">
        <title>Draft Genome Sequences of Nine Cyanobacterial Strains from Diverse Habitats.</title>
        <authorList>
            <person name="Zhu T."/>
            <person name="Hou S."/>
            <person name="Lu X."/>
            <person name="Hess W.R."/>
        </authorList>
    </citation>
    <scope>NUCLEOTIDE SEQUENCE [LARGE SCALE GENOMIC DNA]</scope>
    <source>
        <strain evidence="6 7">NIES-593</strain>
    </source>
</reference>
<dbReference type="PROSITE" id="PS00211">
    <property type="entry name" value="ABC_TRANSPORTER_1"/>
    <property type="match status" value="1"/>
</dbReference>